<organism evidence="2 3">
    <name type="scientific">Friedmanniomyces endolithicus</name>
    <dbReference type="NCBI Taxonomy" id="329885"/>
    <lineage>
        <taxon>Eukaryota</taxon>
        <taxon>Fungi</taxon>
        <taxon>Dikarya</taxon>
        <taxon>Ascomycota</taxon>
        <taxon>Pezizomycotina</taxon>
        <taxon>Dothideomycetes</taxon>
        <taxon>Dothideomycetidae</taxon>
        <taxon>Mycosphaerellales</taxon>
        <taxon>Teratosphaeriaceae</taxon>
        <taxon>Friedmanniomyces</taxon>
    </lineage>
</organism>
<evidence type="ECO:0000313" key="3">
    <source>
        <dbReference type="Proteomes" id="UP001168146"/>
    </source>
</evidence>
<accession>A0AAN6J5J5</accession>
<feature type="compositionally biased region" description="Basic and acidic residues" evidence="1">
    <location>
        <begin position="58"/>
        <end position="76"/>
    </location>
</feature>
<comment type="caution">
    <text evidence="2">The sequence shown here is derived from an EMBL/GenBank/DDBJ whole genome shotgun (WGS) entry which is preliminary data.</text>
</comment>
<dbReference type="AlphaFoldDB" id="A0AAN6J5J5"/>
<dbReference type="Proteomes" id="UP001168146">
    <property type="component" value="Unassembled WGS sequence"/>
</dbReference>
<proteinExistence type="predicted"/>
<feature type="compositionally biased region" description="Basic and acidic residues" evidence="1">
    <location>
        <begin position="94"/>
        <end position="104"/>
    </location>
</feature>
<name>A0AAN6J5J5_9PEZI</name>
<gene>
    <name evidence="2" type="ORF">LTR82_011429</name>
</gene>
<evidence type="ECO:0000256" key="1">
    <source>
        <dbReference type="SAM" id="MobiDB-lite"/>
    </source>
</evidence>
<dbReference type="EMBL" id="JASUXU010000042">
    <property type="protein sequence ID" value="KAK0317660.1"/>
    <property type="molecule type" value="Genomic_DNA"/>
</dbReference>
<reference evidence="2" key="1">
    <citation type="submission" date="2021-12" db="EMBL/GenBank/DDBJ databases">
        <title>Black yeast isolated from Biological Soil Crust.</title>
        <authorList>
            <person name="Kurbessoian T."/>
        </authorList>
    </citation>
    <scope>NUCLEOTIDE SEQUENCE</scope>
    <source>
        <strain evidence="2">CCFEE 5208</strain>
    </source>
</reference>
<sequence>MASPNSRVACRPIQKALNIVRPCMSSAVSTAPRPVRPILVERHPNVPPELQRTVWEIPKSEDDERQASSEPRKPSESDEDSDAPISRKSNPPRRAQESEKREASPELGQRTNPVLIDSDKEIDSAATAPPARRQRRRRGAKVSEDEYAPPATRRNRWAVHDSEDEEYVEASALGERHVLIDSDEGSYARLRIRRRCQGTSPSPVQHVMLITVPS</sequence>
<evidence type="ECO:0000313" key="2">
    <source>
        <dbReference type="EMBL" id="KAK0317660.1"/>
    </source>
</evidence>
<feature type="region of interest" description="Disordered" evidence="1">
    <location>
        <begin position="24"/>
        <end position="162"/>
    </location>
</feature>
<protein>
    <submittedName>
        <fullName evidence="2">Uncharacterized protein</fullName>
    </submittedName>
</protein>